<organism evidence="4 5">
    <name type="scientific">Lautropia mirabilis ATCC 51599</name>
    <dbReference type="NCBI Taxonomy" id="887898"/>
    <lineage>
        <taxon>Bacteria</taxon>
        <taxon>Pseudomonadati</taxon>
        <taxon>Pseudomonadota</taxon>
        <taxon>Betaproteobacteria</taxon>
        <taxon>Burkholderiales</taxon>
        <taxon>Burkholderiaceae</taxon>
        <taxon>Lautropia</taxon>
    </lineage>
</organism>
<dbReference type="STRING" id="887898.HMPREF0551_0491"/>
<dbReference type="eggNOG" id="COG0859">
    <property type="taxonomic scope" value="Bacteria"/>
</dbReference>
<proteinExistence type="predicted"/>
<dbReference type="Pfam" id="PF01075">
    <property type="entry name" value="Glyco_transf_9"/>
    <property type="match status" value="1"/>
</dbReference>
<dbReference type="GO" id="GO:0009244">
    <property type="term" value="P:lipopolysaccharide core region biosynthetic process"/>
    <property type="evidence" value="ECO:0007669"/>
    <property type="project" value="TreeGrafter"/>
</dbReference>
<keyword evidence="2 4" id="KW-0808">Transferase</keyword>
<dbReference type="Gene3D" id="3.40.50.2000">
    <property type="entry name" value="Glycogen Phosphorylase B"/>
    <property type="match status" value="2"/>
</dbReference>
<dbReference type="EMBL" id="AEQP01000002">
    <property type="protein sequence ID" value="EFV95583.1"/>
    <property type="molecule type" value="Genomic_DNA"/>
</dbReference>
<feature type="region of interest" description="Disordered" evidence="3">
    <location>
        <begin position="145"/>
        <end position="178"/>
    </location>
</feature>
<dbReference type="InterPro" id="IPR051199">
    <property type="entry name" value="LPS_LOS_Heptosyltrfase"/>
</dbReference>
<dbReference type="InterPro" id="IPR002201">
    <property type="entry name" value="Glyco_trans_9"/>
</dbReference>
<dbReference type="CDD" id="cd03789">
    <property type="entry name" value="GT9_LPS_heptosyltransferase"/>
    <property type="match status" value="1"/>
</dbReference>
<reference evidence="4 5" key="1">
    <citation type="submission" date="2010-12" db="EMBL/GenBank/DDBJ databases">
        <authorList>
            <person name="Muzny D."/>
            <person name="Qin X."/>
            <person name="Deng J."/>
            <person name="Jiang H."/>
            <person name="Liu Y."/>
            <person name="Qu J."/>
            <person name="Song X.-Z."/>
            <person name="Zhang L."/>
            <person name="Thornton R."/>
            <person name="Coyle M."/>
            <person name="Francisco L."/>
            <person name="Jackson L."/>
            <person name="Javaid M."/>
            <person name="Korchina V."/>
            <person name="Kovar C."/>
            <person name="Mata R."/>
            <person name="Mathew T."/>
            <person name="Ngo R."/>
            <person name="Nguyen L."/>
            <person name="Nguyen N."/>
            <person name="Okwuonu G."/>
            <person name="Ongeri F."/>
            <person name="Pham C."/>
            <person name="Simmons D."/>
            <person name="Wilczek-Boney K."/>
            <person name="Hale W."/>
            <person name="Jakkamsetti A."/>
            <person name="Pham P."/>
            <person name="Ruth R."/>
            <person name="San Lucas F."/>
            <person name="Warren J."/>
            <person name="Zhang J."/>
            <person name="Zhao Z."/>
            <person name="Zhou C."/>
            <person name="Zhu D."/>
            <person name="Lee S."/>
            <person name="Bess C."/>
            <person name="Blankenburg K."/>
            <person name="Forbes L."/>
            <person name="Fu Q."/>
            <person name="Gubbala S."/>
            <person name="Hirani K."/>
            <person name="Jayaseelan J.C."/>
            <person name="Lara F."/>
            <person name="Munidasa M."/>
            <person name="Palculict T."/>
            <person name="Patil S."/>
            <person name="Pu L.-L."/>
            <person name="Saada N."/>
            <person name="Tang L."/>
            <person name="Weissenberger G."/>
            <person name="Zhu Y."/>
            <person name="Hemphill L."/>
            <person name="Shang Y."/>
            <person name="Youmans B."/>
            <person name="Ayvaz T."/>
            <person name="Ross M."/>
            <person name="Santibanez J."/>
            <person name="Aqrawi P."/>
            <person name="Gross S."/>
            <person name="Joshi V."/>
            <person name="Fowler G."/>
            <person name="Nazareth L."/>
            <person name="Reid J."/>
            <person name="Worley K."/>
            <person name="Petrosino J."/>
            <person name="Highlander S."/>
            <person name="Gibbs R."/>
        </authorList>
    </citation>
    <scope>NUCLEOTIDE SEQUENCE [LARGE SCALE GENOMIC DNA]</scope>
    <source>
        <strain evidence="4 5">ATCC 51599</strain>
    </source>
</reference>
<evidence type="ECO:0000256" key="3">
    <source>
        <dbReference type="SAM" id="MobiDB-lite"/>
    </source>
</evidence>
<dbReference type="SUPFAM" id="SSF53756">
    <property type="entry name" value="UDP-Glycosyltransferase/glycogen phosphorylase"/>
    <property type="match status" value="1"/>
</dbReference>
<gene>
    <name evidence="4" type="ORF">HMPREF0551_0491</name>
</gene>
<name>E7RUX9_9BURK</name>
<evidence type="ECO:0000313" key="4">
    <source>
        <dbReference type="EMBL" id="EFV95583.1"/>
    </source>
</evidence>
<feature type="compositionally biased region" description="Polar residues" evidence="3">
    <location>
        <begin position="160"/>
        <end position="173"/>
    </location>
</feature>
<dbReference type="AlphaFoldDB" id="E7RUX9"/>
<evidence type="ECO:0000256" key="2">
    <source>
        <dbReference type="ARBA" id="ARBA00022679"/>
    </source>
</evidence>
<dbReference type="RefSeq" id="WP_005672491.1">
    <property type="nucleotide sequence ID" value="NZ_CP146288.1"/>
</dbReference>
<dbReference type="HOGENOM" id="CLU_727223_0_0_4"/>
<sequence length="385" mass="42210">MRPLLVRFGAMGDLVLIQPMIRLLAARYGAPVDLLAAGGWVRPLYQGQPDVGEIHLLAKRKLPLWLSAEKRQLLQWLRQTGPRPVWYCDFDEKLLPLLAQAGMDERWVVRAKAVGTRDGEHLVDFSQRLARTEPPALRHVTEQRMEVSGPHVGQPAEAAGTQTAHPAASSKTQADLDDRDPNLRISAAMRADVQDWLQAKGWLGKPLLLVQAGNRRTMRTGLRRRMSTNTKWWPEDNWAAIIRMLAERHPDAVILLVGAPPEADLNNELLQRAGVKQAFNVARELPIPRLLALQARAAGMVTVDTGPAHTAAAVGCPLVVLFGVADPVRIRPRGGDTPVEVLQAMHDGKPDMTAVSVDAVVQAWQRLPLRQGANGEDTAGPTATA</sequence>
<dbReference type="PANTHER" id="PTHR30160">
    <property type="entry name" value="TETRAACYLDISACCHARIDE 4'-KINASE-RELATED"/>
    <property type="match status" value="1"/>
</dbReference>
<protein>
    <submittedName>
        <fullName evidence="4">Heptosyltransferase</fullName>
    </submittedName>
</protein>
<evidence type="ECO:0000313" key="5">
    <source>
        <dbReference type="Proteomes" id="UP000011021"/>
    </source>
</evidence>
<dbReference type="Proteomes" id="UP000011021">
    <property type="component" value="Unassembled WGS sequence"/>
</dbReference>
<comment type="caution">
    <text evidence="4">The sequence shown here is derived from an EMBL/GenBank/DDBJ whole genome shotgun (WGS) entry which is preliminary data.</text>
</comment>
<keyword evidence="5" id="KW-1185">Reference proteome</keyword>
<evidence type="ECO:0000256" key="1">
    <source>
        <dbReference type="ARBA" id="ARBA00022676"/>
    </source>
</evidence>
<dbReference type="GO" id="GO:0008713">
    <property type="term" value="F:ADP-heptose-lipopolysaccharide heptosyltransferase activity"/>
    <property type="evidence" value="ECO:0007669"/>
    <property type="project" value="TreeGrafter"/>
</dbReference>
<accession>E7RUX9</accession>
<keyword evidence="1" id="KW-0328">Glycosyltransferase</keyword>
<dbReference type="PANTHER" id="PTHR30160:SF1">
    <property type="entry name" value="LIPOPOLYSACCHARIDE 1,2-N-ACETYLGLUCOSAMINETRANSFERASE-RELATED"/>
    <property type="match status" value="1"/>
</dbReference>
<dbReference type="GO" id="GO:0005829">
    <property type="term" value="C:cytosol"/>
    <property type="evidence" value="ECO:0007669"/>
    <property type="project" value="TreeGrafter"/>
</dbReference>